<dbReference type="PANTHER" id="PTHR10884:SF14">
    <property type="entry name" value="NADH DEHYDROGENASE [UBIQUINONE] IRON-SULFUR PROTEIN 3, MITOCHONDRIAL"/>
    <property type="match status" value="1"/>
</dbReference>
<reference evidence="8" key="1">
    <citation type="submission" date="2020-07" db="EMBL/GenBank/DDBJ databases">
        <title>Huge and variable diversity of episymbiotic CPR bacteria and DPANN archaea in groundwater ecosystems.</title>
        <authorList>
            <person name="He C.Y."/>
            <person name="Keren R."/>
            <person name="Whittaker M."/>
            <person name="Farag I.F."/>
            <person name="Doudna J."/>
            <person name="Cate J.H.D."/>
            <person name="Banfield J.F."/>
        </authorList>
    </citation>
    <scope>NUCLEOTIDE SEQUENCE</scope>
    <source>
        <strain evidence="8">NC_groundwater_580_Pr5_B-0.1um_64_19</strain>
    </source>
</reference>
<dbReference type="EMBL" id="JACPNR010000004">
    <property type="protein sequence ID" value="MBI2677759.1"/>
    <property type="molecule type" value="Genomic_DNA"/>
</dbReference>
<dbReference type="PANTHER" id="PTHR10884">
    <property type="entry name" value="NADH DEHYDROGENASE UBIQUINONE IRON-SULFUR PROTEIN 3"/>
    <property type="match status" value="1"/>
</dbReference>
<dbReference type="InterPro" id="IPR010218">
    <property type="entry name" value="NADH_DH_suC"/>
</dbReference>
<dbReference type="HAMAP" id="MF_01357">
    <property type="entry name" value="NDH1_NuoC"/>
    <property type="match status" value="1"/>
</dbReference>
<name>A0A932ENY1_9BACT</name>
<dbReference type="GO" id="GO:0048038">
    <property type="term" value="F:quinone binding"/>
    <property type="evidence" value="ECO:0007669"/>
    <property type="project" value="UniProtKB-KW"/>
</dbReference>
<gene>
    <name evidence="3" type="primary">nuoC</name>
    <name evidence="8" type="ORF">HYX28_03155</name>
</gene>
<comment type="function">
    <text evidence="3">NDH-1 shuttles electrons from NADH, via FMN and iron-sulfur (Fe-S) centers, to quinones in the respiratory chain. The immediate electron acceptor for the enzyme in this species is believed to be ubiquinone. Couples the redox reaction to proton translocation (for every two electrons transferred, four hydrogen ions are translocated across the cytoplasmic membrane), and thus conserves the redox energy in a proton gradient.</text>
</comment>
<keyword evidence="3" id="KW-0830">Ubiquinone</keyword>
<dbReference type="InterPro" id="IPR037232">
    <property type="entry name" value="NADH_quin_OxRdtase_su_C/D-like"/>
</dbReference>
<protein>
    <recommendedName>
        <fullName evidence="3">NADH-quinone oxidoreductase subunit C</fullName>
        <ecNumber evidence="3">7.1.1.-</ecNumber>
    </recommendedName>
    <alternativeName>
        <fullName evidence="3">NADH dehydrogenase I subunit C</fullName>
    </alternativeName>
    <alternativeName>
        <fullName evidence="3">NDH-1 subunit C</fullName>
    </alternativeName>
</protein>
<keyword evidence="2 3" id="KW-0813">Transport</keyword>
<dbReference type="Proteomes" id="UP000779809">
    <property type="component" value="Unassembled WGS sequence"/>
</dbReference>
<keyword evidence="3 4" id="KW-0520">NAD</keyword>
<feature type="compositionally biased region" description="Low complexity" evidence="6">
    <location>
        <begin position="40"/>
        <end position="55"/>
    </location>
</feature>
<dbReference type="SUPFAM" id="SSF143243">
    <property type="entry name" value="Nqo5-like"/>
    <property type="match status" value="1"/>
</dbReference>
<dbReference type="PROSITE" id="PS00542">
    <property type="entry name" value="COMPLEX1_30K"/>
    <property type="match status" value="1"/>
</dbReference>
<dbReference type="GO" id="GO:0005886">
    <property type="term" value="C:plasma membrane"/>
    <property type="evidence" value="ECO:0007669"/>
    <property type="project" value="UniProtKB-SubCell"/>
</dbReference>
<comment type="similarity">
    <text evidence="1 3 4">Belongs to the complex I 30 kDa subunit family.</text>
</comment>
<dbReference type="GO" id="GO:0050136">
    <property type="term" value="F:NADH dehydrogenase (quinone) (non-electrogenic) activity"/>
    <property type="evidence" value="ECO:0007669"/>
    <property type="project" value="UniProtKB-UniRule"/>
</dbReference>
<accession>A0A932ENY1</accession>
<dbReference type="InterPro" id="IPR020396">
    <property type="entry name" value="NADH_UbQ_OxRdtase_CS"/>
</dbReference>
<dbReference type="AlphaFoldDB" id="A0A932ENY1"/>
<dbReference type="InterPro" id="IPR001268">
    <property type="entry name" value="NADH_UbQ_OxRdtase_30kDa_su"/>
</dbReference>
<evidence type="ECO:0000256" key="2">
    <source>
        <dbReference type="ARBA" id="ARBA00022448"/>
    </source>
</evidence>
<evidence type="ECO:0000313" key="8">
    <source>
        <dbReference type="EMBL" id="MBI2677759.1"/>
    </source>
</evidence>
<comment type="caution">
    <text evidence="8">The sequence shown here is derived from an EMBL/GenBank/DDBJ whole genome shotgun (WGS) entry which is preliminary data.</text>
</comment>
<dbReference type="NCBIfam" id="TIGR01961">
    <property type="entry name" value="NuoC_fam"/>
    <property type="match status" value="1"/>
</dbReference>
<evidence type="ECO:0000259" key="7">
    <source>
        <dbReference type="Pfam" id="PF00329"/>
    </source>
</evidence>
<keyword evidence="3" id="KW-0472">Membrane</keyword>
<evidence type="ECO:0000256" key="3">
    <source>
        <dbReference type="HAMAP-Rule" id="MF_01357"/>
    </source>
</evidence>
<dbReference type="EC" id="7.1.1.-" evidence="3"/>
<dbReference type="GO" id="GO:0008137">
    <property type="term" value="F:NADH dehydrogenase (ubiquinone) activity"/>
    <property type="evidence" value="ECO:0007669"/>
    <property type="project" value="InterPro"/>
</dbReference>
<keyword evidence="3 5" id="KW-0874">Quinone</keyword>
<keyword evidence="3" id="KW-1003">Cell membrane</keyword>
<evidence type="ECO:0000256" key="1">
    <source>
        <dbReference type="ARBA" id="ARBA00007569"/>
    </source>
</evidence>
<evidence type="ECO:0000256" key="5">
    <source>
        <dbReference type="RuleBase" id="RU003582"/>
    </source>
</evidence>
<evidence type="ECO:0000256" key="4">
    <source>
        <dbReference type="RuleBase" id="RU003456"/>
    </source>
</evidence>
<evidence type="ECO:0000313" key="9">
    <source>
        <dbReference type="Proteomes" id="UP000779809"/>
    </source>
</evidence>
<comment type="catalytic activity">
    <reaction evidence="3 5">
        <text>a quinone + NADH + 5 H(+)(in) = a quinol + NAD(+) + 4 H(+)(out)</text>
        <dbReference type="Rhea" id="RHEA:57888"/>
        <dbReference type="ChEBI" id="CHEBI:15378"/>
        <dbReference type="ChEBI" id="CHEBI:24646"/>
        <dbReference type="ChEBI" id="CHEBI:57540"/>
        <dbReference type="ChEBI" id="CHEBI:57945"/>
        <dbReference type="ChEBI" id="CHEBI:132124"/>
    </reaction>
</comment>
<keyword evidence="3 4" id="KW-1278">Translocase</keyword>
<feature type="domain" description="NADH:ubiquinone oxidoreductase 30kDa subunit" evidence="7">
    <location>
        <begin position="85"/>
        <end position="200"/>
    </location>
</feature>
<organism evidence="8 9">
    <name type="scientific">Candidatus Korobacter versatilis</name>
    <dbReference type="NCBI Taxonomy" id="658062"/>
    <lineage>
        <taxon>Bacteria</taxon>
        <taxon>Pseudomonadati</taxon>
        <taxon>Acidobacteriota</taxon>
        <taxon>Terriglobia</taxon>
        <taxon>Terriglobales</taxon>
        <taxon>Candidatus Korobacteraceae</taxon>
        <taxon>Candidatus Korobacter</taxon>
    </lineage>
</organism>
<feature type="region of interest" description="Disordered" evidence="6">
    <location>
        <begin position="1"/>
        <end position="55"/>
    </location>
</feature>
<dbReference type="Pfam" id="PF00329">
    <property type="entry name" value="Complex1_30kDa"/>
    <property type="match status" value="1"/>
</dbReference>
<comment type="subunit">
    <text evidence="3">NDH-1 is composed of 14 different subunits. Subunits NuoB, C, D, E, F, and G constitute the peripheral sector of the complex.</text>
</comment>
<dbReference type="Gene3D" id="3.30.460.80">
    <property type="entry name" value="NADH:ubiquinone oxidoreductase, 30kDa subunit"/>
    <property type="match status" value="1"/>
</dbReference>
<evidence type="ECO:0000256" key="6">
    <source>
        <dbReference type="SAM" id="MobiDB-lite"/>
    </source>
</evidence>
<sequence>MADETKRTPSGQQSAQGGDKPPAGKAAIPEKPKVGEGSGAAHAAPPKPPGIAATPWEHERVARLKRLYGSAIKEALTYLGQNYLVVNKEAAFDVLRAIRDDENFDYLVDVTCVHYPDRAEPFEIVWILYSFPHNERLRVKASVKEGEKAASVVALWPTANWLEREAYDMFGVEFDGHPDMRRILLPDGWKGFPLRKDYGIIQQDTEWVKINLGIESGQ</sequence>
<proteinExistence type="inferred from homology"/>
<comment type="subcellular location">
    <subcellularLocation>
        <location evidence="3">Cell membrane</location>
        <topology evidence="3">Peripheral membrane protein</topology>
        <orientation evidence="3">Cytoplasmic side</orientation>
    </subcellularLocation>
</comment>